<accession>A0A6J7JJ86</accession>
<name>A0A6J7JJ86_9ZZZZ</name>
<protein>
    <submittedName>
        <fullName evidence="1">Unannotated protein</fullName>
    </submittedName>
</protein>
<sequence length="35" mass="3734">MRDRGVLVAGRRADMVASDDDLTVEAVIRGGVDAF</sequence>
<dbReference type="AlphaFoldDB" id="A0A6J7JJ86"/>
<reference evidence="1" key="1">
    <citation type="submission" date="2020-05" db="EMBL/GenBank/DDBJ databases">
        <authorList>
            <person name="Chiriac C."/>
            <person name="Salcher M."/>
            <person name="Ghai R."/>
            <person name="Kavagutti S V."/>
        </authorList>
    </citation>
    <scope>NUCLEOTIDE SEQUENCE</scope>
</reference>
<dbReference type="EMBL" id="CAFBMW010000016">
    <property type="protein sequence ID" value="CAB4942869.1"/>
    <property type="molecule type" value="Genomic_DNA"/>
</dbReference>
<gene>
    <name evidence="1" type="ORF">UFOPK3662_02033</name>
</gene>
<evidence type="ECO:0000313" key="1">
    <source>
        <dbReference type="EMBL" id="CAB4942869.1"/>
    </source>
</evidence>
<organism evidence="1">
    <name type="scientific">freshwater metagenome</name>
    <dbReference type="NCBI Taxonomy" id="449393"/>
    <lineage>
        <taxon>unclassified sequences</taxon>
        <taxon>metagenomes</taxon>
        <taxon>ecological metagenomes</taxon>
    </lineage>
</organism>
<proteinExistence type="predicted"/>